<reference evidence="13" key="2">
    <citation type="submission" date="2015-01" db="EMBL/GenBank/DDBJ databases">
        <title>Evolutionary Origins and Diversification of the Mycorrhizal Mutualists.</title>
        <authorList>
            <consortium name="DOE Joint Genome Institute"/>
            <consortium name="Mycorrhizal Genomics Consortium"/>
            <person name="Kohler A."/>
            <person name="Kuo A."/>
            <person name="Nagy L.G."/>
            <person name="Floudas D."/>
            <person name="Copeland A."/>
            <person name="Barry K.W."/>
            <person name="Cichocki N."/>
            <person name="Veneault-Fourrey C."/>
            <person name="LaButti K."/>
            <person name="Lindquist E.A."/>
            <person name="Lipzen A."/>
            <person name="Lundell T."/>
            <person name="Morin E."/>
            <person name="Murat C."/>
            <person name="Riley R."/>
            <person name="Ohm R."/>
            <person name="Sun H."/>
            <person name="Tunlid A."/>
            <person name="Henrissat B."/>
            <person name="Grigoriev I.V."/>
            <person name="Hibbett D.S."/>
            <person name="Martin F."/>
        </authorList>
    </citation>
    <scope>NUCLEOTIDE SEQUENCE [LARGE SCALE GENOMIC DNA]</scope>
    <source>
        <strain evidence="13">MUT 4182</strain>
    </source>
</reference>
<dbReference type="HOGENOM" id="CLU_031922_0_2_1"/>
<reference evidence="12 13" key="1">
    <citation type="submission" date="2014-04" db="EMBL/GenBank/DDBJ databases">
        <authorList>
            <consortium name="DOE Joint Genome Institute"/>
            <person name="Kuo A."/>
            <person name="Girlanda M."/>
            <person name="Perotto S."/>
            <person name="Kohler A."/>
            <person name="Nagy L.G."/>
            <person name="Floudas D."/>
            <person name="Copeland A."/>
            <person name="Barry K.W."/>
            <person name="Cichocki N."/>
            <person name="Veneault-Fourrey C."/>
            <person name="LaButti K."/>
            <person name="Lindquist E.A."/>
            <person name="Lipzen A."/>
            <person name="Lundell T."/>
            <person name="Morin E."/>
            <person name="Murat C."/>
            <person name="Sun H."/>
            <person name="Tunlid A."/>
            <person name="Henrissat B."/>
            <person name="Grigoriev I.V."/>
            <person name="Hibbett D.S."/>
            <person name="Martin F."/>
            <person name="Nordberg H.P."/>
            <person name="Cantor M.N."/>
            <person name="Hua S.X."/>
        </authorList>
    </citation>
    <scope>NUCLEOTIDE SEQUENCE [LARGE SCALE GENOMIC DNA]</scope>
    <source>
        <strain evidence="12 13">MUT 4182</strain>
    </source>
</reference>
<comment type="catalytic activity">
    <reaction evidence="11">
        <text>L-isoleucine + 2-oxoglutarate = (S)-3-methyl-2-oxopentanoate + L-glutamate</text>
        <dbReference type="Rhea" id="RHEA:24801"/>
        <dbReference type="ChEBI" id="CHEBI:16810"/>
        <dbReference type="ChEBI" id="CHEBI:29985"/>
        <dbReference type="ChEBI" id="CHEBI:35146"/>
        <dbReference type="ChEBI" id="CHEBI:58045"/>
        <dbReference type="EC" id="2.6.1.42"/>
    </reaction>
</comment>
<dbReference type="PROSITE" id="PS00770">
    <property type="entry name" value="AA_TRANSFER_CLASS_4"/>
    <property type="match status" value="1"/>
</dbReference>
<dbReference type="InterPro" id="IPR036038">
    <property type="entry name" value="Aminotransferase-like"/>
</dbReference>
<dbReference type="PIRSF" id="PIRSF006468">
    <property type="entry name" value="BCAT1"/>
    <property type="match status" value="1"/>
</dbReference>
<evidence type="ECO:0000313" key="12">
    <source>
        <dbReference type="EMBL" id="KIO24923.1"/>
    </source>
</evidence>
<dbReference type="GO" id="GO:0009099">
    <property type="term" value="P:L-valine biosynthetic process"/>
    <property type="evidence" value="ECO:0007669"/>
    <property type="project" value="TreeGrafter"/>
</dbReference>
<keyword evidence="4 11" id="KW-0028">Amino-acid biosynthesis</keyword>
<dbReference type="NCBIfam" id="NF009897">
    <property type="entry name" value="PRK13357.1"/>
    <property type="match status" value="1"/>
</dbReference>
<dbReference type="Gene3D" id="3.30.470.10">
    <property type="match status" value="1"/>
</dbReference>
<dbReference type="GO" id="GO:0005739">
    <property type="term" value="C:mitochondrion"/>
    <property type="evidence" value="ECO:0007669"/>
    <property type="project" value="TreeGrafter"/>
</dbReference>
<evidence type="ECO:0000256" key="5">
    <source>
        <dbReference type="ARBA" id="ARBA00022679"/>
    </source>
</evidence>
<feature type="modified residue" description="N6-(pyridoxal phosphate)lysine" evidence="8">
    <location>
        <position position="209"/>
    </location>
</feature>
<comment type="catalytic activity">
    <reaction evidence="11">
        <text>L-leucine + 2-oxoglutarate = 4-methyl-2-oxopentanoate + L-glutamate</text>
        <dbReference type="Rhea" id="RHEA:18321"/>
        <dbReference type="ChEBI" id="CHEBI:16810"/>
        <dbReference type="ChEBI" id="CHEBI:17865"/>
        <dbReference type="ChEBI" id="CHEBI:29985"/>
        <dbReference type="ChEBI" id="CHEBI:57427"/>
        <dbReference type="EC" id="2.6.1.42"/>
    </reaction>
</comment>
<evidence type="ECO:0000256" key="11">
    <source>
        <dbReference type="RuleBase" id="RU004517"/>
    </source>
</evidence>
<keyword evidence="6 10" id="KW-0663">Pyridoxal phosphate</keyword>
<dbReference type="InterPro" id="IPR018300">
    <property type="entry name" value="Aminotrans_IV_CS"/>
</dbReference>
<dbReference type="InterPro" id="IPR043132">
    <property type="entry name" value="BCAT-like_C"/>
</dbReference>
<dbReference type="GO" id="GO:0052654">
    <property type="term" value="F:L-leucine-2-oxoglutarate transaminase activity"/>
    <property type="evidence" value="ECO:0007669"/>
    <property type="project" value="RHEA"/>
</dbReference>
<proteinExistence type="inferred from homology"/>
<dbReference type="Proteomes" id="UP000054248">
    <property type="component" value="Unassembled WGS sequence"/>
</dbReference>
<dbReference type="NCBIfam" id="TIGR01123">
    <property type="entry name" value="ilvE_II"/>
    <property type="match status" value="1"/>
</dbReference>
<comment type="cofactor">
    <cofactor evidence="1 10">
        <name>pyridoxal 5'-phosphate</name>
        <dbReference type="ChEBI" id="CHEBI:597326"/>
    </cofactor>
</comment>
<dbReference type="OrthoDB" id="1732691at2759"/>
<protein>
    <recommendedName>
        <fullName evidence="11">Branched-chain-amino-acid aminotransferase</fullName>
        <ecNumber evidence="11">2.6.1.42</ecNumber>
    </recommendedName>
</protein>
<keyword evidence="5 11" id="KW-0808">Transferase</keyword>
<name>A0A0C3KTX5_9AGAM</name>
<dbReference type="GO" id="GO:0052655">
    <property type="term" value="F:L-valine-2-oxoglutarate transaminase activity"/>
    <property type="evidence" value="ECO:0007669"/>
    <property type="project" value="RHEA"/>
</dbReference>
<dbReference type="Gene3D" id="3.20.10.10">
    <property type="entry name" value="D-amino Acid Aminotransferase, subunit A, domain 2"/>
    <property type="match status" value="1"/>
</dbReference>
<dbReference type="SUPFAM" id="SSF56752">
    <property type="entry name" value="D-aminoacid aminotransferase-like PLP-dependent enzymes"/>
    <property type="match status" value="1"/>
</dbReference>
<dbReference type="Pfam" id="PF01063">
    <property type="entry name" value="Aminotran_4"/>
    <property type="match status" value="1"/>
</dbReference>
<sequence>MSDNPTLLDIDPSKLTIVRAEPHVLKTIPPPETWVFGQSGSTDHMLIIEHDPEMGWSAPVIKPYSPLTLDPASSVFHYATAVFEGMKAFRGPDDKPTLFRPEMNMDRFAMSAERIALPPFNKDALLALIKQLVLVDERWIPSRTGYSMYVRPVYIGTRPTVGVQASTHGMIFVIMSPTGPYFPTGFKPISLMARHDFVRAWPGGTGEYKLALNYAPTFKPQQEAASQGYQQILWLLGDERRVTEVGQMNFFVVLKRSDGEIDLITPALDGTILPGVTRDCILSLAGTHVPDASSPSSLSTSTRPIPRLHPQERQFTISDIVSWLEQGVLLEAFGTGTASIICPVSKIGWEGKDLILPEYEEGVGPVSKALWERIVEIQEGRRESEWSVKCE</sequence>
<dbReference type="STRING" id="1051891.A0A0C3KTX5"/>
<keyword evidence="3 11" id="KW-0032">Aminotransferase</keyword>
<evidence type="ECO:0000256" key="4">
    <source>
        <dbReference type="ARBA" id="ARBA00022605"/>
    </source>
</evidence>
<comment type="similarity">
    <text evidence="2 9">Belongs to the class-IV pyridoxal-phosphate-dependent aminotransferase family.</text>
</comment>
<evidence type="ECO:0000256" key="6">
    <source>
        <dbReference type="ARBA" id="ARBA00022898"/>
    </source>
</evidence>
<evidence type="ECO:0000256" key="1">
    <source>
        <dbReference type="ARBA" id="ARBA00001933"/>
    </source>
</evidence>
<evidence type="ECO:0000313" key="13">
    <source>
        <dbReference type="Proteomes" id="UP000054248"/>
    </source>
</evidence>
<dbReference type="AlphaFoldDB" id="A0A0C3KTX5"/>
<keyword evidence="13" id="KW-1185">Reference proteome</keyword>
<evidence type="ECO:0000256" key="7">
    <source>
        <dbReference type="ARBA" id="ARBA00023304"/>
    </source>
</evidence>
<dbReference type="CDD" id="cd01557">
    <property type="entry name" value="BCAT_beta_family"/>
    <property type="match status" value="1"/>
</dbReference>
<dbReference type="PANTHER" id="PTHR11825:SF44">
    <property type="entry name" value="BRANCHED-CHAIN-AMINO-ACID AMINOTRANSFERASE"/>
    <property type="match status" value="1"/>
</dbReference>
<comment type="catalytic activity">
    <reaction evidence="11">
        <text>L-valine + 2-oxoglutarate = 3-methyl-2-oxobutanoate + L-glutamate</text>
        <dbReference type="Rhea" id="RHEA:24813"/>
        <dbReference type="ChEBI" id="CHEBI:11851"/>
        <dbReference type="ChEBI" id="CHEBI:16810"/>
        <dbReference type="ChEBI" id="CHEBI:29985"/>
        <dbReference type="ChEBI" id="CHEBI:57762"/>
        <dbReference type="EC" id="2.6.1.42"/>
    </reaction>
</comment>
<evidence type="ECO:0000256" key="8">
    <source>
        <dbReference type="PIRSR" id="PIRSR006468-1"/>
    </source>
</evidence>
<dbReference type="EMBL" id="KN823051">
    <property type="protein sequence ID" value="KIO24923.1"/>
    <property type="molecule type" value="Genomic_DNA"/>
</dbReference>
<dbReference type="InterPro" id="IPR005786">
    <property type="entry name" value="B_amino_transII"/>
</dbReference>
<evidence type="ECO:0000256" key="10">
    <source>
        <dbReference type="RuleBase" id="RU004516"/>
    </source>
</evidence>
<gene>
    <name evidence="12" type="ORF">M407DRAFT_96784</name>
</gene>
<organism evidence="12 13">
    <name type="scientific">Tulasnella calospora MUT 4182</name>
    <dbReference type="NCBI Taxonomy" id="1051891"/>
    <lineage>
        <taxon>Eukaryota</taxon>
        <taxon>Fungi</taxon>
        <taxon>Dikarya</taxon>
        <taxon>Basidiomycota</taxon>
        <taxon>Agaricomycotina</taxon>
        <taxon>Agaricomycetes</taxon>
        <taxon>Cantharellales</taxon>
        <taxon>Tulasnellaceae</taxon>
        <taxon>Tulasnella</taxon>
    </lineage>
</organism>
<keyword evidence="7 11" id="KW-0100">Branched-chain amino acid biosynthesis</keyword>
<dbReference type="InterPro" id="IPR043131">
    <property type="entry name" value="BCAT-like_N"/>
</dbReference>
<evidence type="ECO:0000256" key="2">
    <source>
        <dbReference type="ARBA" id="ARBA00009320"/>
    </source>
</evidence>
<evidence type="ECO:0000256" key="3">
    <source>
        <dbReference type="ARBA" id="ARBA00022576"/>
    </source>
</evidence>
<dbReference type="EC" id="2.6.1.42" evidence="11"/>
<dbReference type="GO" id="GO:0052656">
    <property type="term" value="F:L-isoleucine-2-oxoglutarate transaminase activity"/>
    <property type="evidence" value="ECO:0007669"/>
    <property type="project" value="RHEA"/>
</dbReference>
<dbReference type="PANTHER" id="PTHR11825">
    <property type="entry name" value="SUBGROUP IIII AMINOTRANSFERASE"/>
    <property type="match status" value="1"/>
</dbReference>
<accession>A0A0C3KTX5</accession>
<evidence type="ECO:0000256" key="9">
    <source>
        <dbReference type="RuleBase" id="RU004106"/>
    </source>
</evidence>
<dbReference type="InterPro" id="IPR033939">
    <property type="entry name" value="BCAT_family"/>
</dbReference>
<dbReference type="InterPro" id="IPR001544">
    <property type="entry name" value="Aminotrans_IV"/>
</dbReference>
<dbReference type="GO" id="GO:0009098">
    <property type="term" value="P:L-leucine biosynthetic process"/>
    <property type="evidence" value="ECO:0007669"/>
    <property type="project" value="TreeGrafter"/>
</dbReference>